<name>A0A7X9S0G6_9BACT</name>
<dbReference type="Proteomes" id="UP000576082">
    <property type="component" value="Unassembled WGS sequence"/>
</dbReference>
<organism evidence="1 2">
    <name type="scientific">Flammeovirga aprica JL-4</name>
    <dbReference type="NCBI Taxonomy" id="694437"/>
    <lineage>
        <taxon>Bacteria</taxon>
        <taxon>Pseudomonadati</taxon>
        <taxon>Bacteroidota</taxon>
        <taxon>Cytophagia</taxon>
        <taxon>Cytophagales</taxon>
        <taxon>Flammeovirgaceae</taxon>
        <taxon>Flammeovirga</taxon>
    </lineage>
</organism>
<dbReference type="RefSeq" id="WP_169660274.1">
    <property type="nucleotide sequence ID" value="NZ_JABANE010000132.1"/>
</dbReference>
<dbReference type="EMBL" id="JABANE010000132">
    <property type="protein sequence ID" value="NME72080.1"/>
    <property type="molecule type" value="Genomic_DNA"/>
</dbReference>
<gene>
    <name evidence="1" type="ORF">HHU12_29225</name>
</gene>
<protein>
    <submittedName>
        <fullName evidence="1">Uncharacterized protein</fullName>
    </submittedName>
</protein>
<reference evidence="1 2" key="1">
    <citation type="submission" date="2020-04" db="EMBL/GenBank/DDBJ databases">
        <title>Flammeovirga sp. SR4, a novel species isolated from seawater.</title>
        <authorList>
            <person name="Wang X."/>
        </authorList>
    </citation>
    <scope>NUCLEOTIDE SEQUENCE [LARGE SCALE GENOMIC DNA]</scope>
    <source>
        <strain evidence="1 2">ATCC 23126</strain>
    </source>
</reference>
<accession>A0A7X9S0G6</accession>
<keyword evidence="2" id="KW-1185">Reference proteome</keyword>
<comment type="caution">
    <text evidence="1">The sequence shown here is derived from an EMBL/GenBank/DDBJ whole genome shotgun (WGS) entry which is preliminary data.</text>
</comment>
<sequence length="46" mass="5163">MTPQFDGVKMYVEHVTAKYRVAYVGNPEACYVPDPDIAEMRALTGQ</sequence>
<evidence type="ECO:0000313" key="1">
    <source>
        <dbReference type="EMBL" id="NME72080.1"/>
    </source>
</evidence>
<evidence type="ECO:0000313" key="2">
    <source>
        <dbReference type="Proteomes" id="UP000576082"/>
    </source>
</evidence>
<dbReference type="AlphaFoldDB" id="A0A7X9S0G6"/>
<proteinExistence type="predicted"/>